<feature type="region of interest" description="Disordered" evidence="8">
    <location>
        <begin position="312"/>
        <end position="338"/>
    </location>
</feature>
<dbReference type="RefSeq" id="XP_030996125.1">
    <property type="nucleotide sequence ID" value="XM_031139893.1"/>
</dbReference>
<keyword evidence="6" id="KW-0325">Glycoprotein</keyword>
<proteinExistence type="inferred from homology"/>
<evidence type="ECO:0000256" key="8">
    <source>
        <dbReference type="SAM" id="MobiDB-lite"/>
    </source>
</evidence>
<dbReference type="GO" id="GO:0043386">
    <property type="term" value="P:mycotoxin biosynthetic process"/>
    <property type="evidence" value="ECO:0007669"/>
    <property type="project" value="InterPro"/>
</dbReference>
<evidence type="ECO:0000256" key="3">
    <source>
        <dbReference type="ARBA" id="ARBA00022989"/>
    </source>
</evidence>
<evidence type="ECO:0000256" key="6">
    <source>
        <dbReference type="ARBA" id="ARBA00023180"/>
    </source>
</evidence>
<dbReference type="OrthoDB" id="3687641at2759"/>
<evidence type="ECO:0000256" key="4">
    <source>
        <dbReference type="ARBA" id="ARBA00023026"/>
    </source>
</evidence>
<keyword evidence="5 9" id="KW-0472">Membrane</keyword>
<protein>
    <submittedName>
        <fullName evidence="10">Uncharacterized protein</fullName>
    </submittedName>
</protein>
<reference evidence="10 11" key="1">
    <citation type="submission" date="2019-06" db="EMBL/GenBank/DDBJ databases">
        <title>Draft genome sequence of the filamentous fungus Phialemoniopsis curvata isolated from diesel fuel.</title>
        <authorList>
            <person name="Varaljay V.A."/>
            <person name="Lyon W.J."/>
            <person name="Crouch A.L."/>
            <person name="Drake C.E."/>
            <person name="Hollomon J.M."/>
            <person name="Nadeau L.J."/>
            <person name="Nunn H.S."/>
            <person name="Stevenson B.S."/>
            <person name="Bojanowski C.L."/>
            <person name="Crookes-Goodson W.J."/>
        </authorList>
    </citation>
    <scope>NUCLEOTIDE SEQUENCE [LARGE SCALE GENOMIC DNA]</scope>
    <source>
        <strain evidence="10 11">D216</strain>
    </source>
</reference>
<feature type="compositionally biased region" description="Gly residues" evidence="8">
    <location>
        <begin position="316"/>
        <end position="327"/>
    </location>
</feature>
<dbReference type="PANTHER" id="PTHR33365:SF14">
    <property type="entry name" value="TAT PATHWAY SIGNAL SEQUENCE"/>
    <property type="match status" value="1"/>
</dbReference>
<organism evidence="10 11">
    <name type="scientific">Thyridium curvatum</name>
    <dbReference type="NCBI Taxonomy" id="1093900"/>
    <lineage>
        <taxon>Eukaryota</taxon>
        <taxon>Fungi</taxon>
        <taxon>Dikarya</taxon>
        <taxon>Ascomycota</taxon>
        <taxon>Pezizomycotina</taxon>
        <taxon>Sordariomycetes</taxon>
        <taxon>Sordariomycetidae</taxon>
        <taxon>Thyridiales</taxon>
        <taxon>Thyridiaceae</taxon>
        <taxon>Thyridium</taxon>
    </lineage>
</organism>
<evidence type="ECO:0000256" key="7">
    <source>
        <dbReference type="ARBA" id="ARBA00035112"/>
    </source>
</evidence>
<dbReference type="Pfam" id="PF11807">
    <property type="entry name" value="UstYa"/>
    <property type="match status" value="1"/>
</dbReference>
<dbReference type="PANTHER" id="PTHR33365">
    <property type="entry name" value="YALI0B05434P"/>
    <property type="match status" value="1"/>
</dbReference>
<dbReference type="Proteomes" id="UP000319257">
    <property type="component" value="Unassembled WGS sequence"/>
</dbReference>
<evidence type="ECO:0000256" key="5">
    <source>
        <dbReference type="ARBA" id="ARBA00023136"/>
    </source>
</evidence>
<dbReference type="GeneID" id="41972825"/>
<comment type="subcellular location">
    <subcellularLocation>
        <location evidence="1">Membrane</location>
        <topology evidence="1">Single-pass membrane protein</topology>
    </subcellularLocation>
</comment>
<feature type="transmembrane region" description="Helical" evidence="9">
    <location>
        <begin position="42"/>
        <end position="66"/>
    </location>
</feature>
<sequence length="338" mass="38040">MAVFASLDERSKNSSSEYEDDERAGFLNEKTIKLQIRRPRRLSLFVTMANLLLFVVTIALWASWYYKTYLVLNPELRRTSTYSKDIFSPEPPSLHSLFTHAEGTTGPIHDLFDLKMHKELVNGTLFPDREHPSIARLPPRTPEADALWDEWELTRPFPVTAAQIRAMGKDPSTAAKLEDADWGLGDDAYAAVLDVYHQLHCLNSLRKAVYRAEYGAPELAEVSEAMMRVHVDHCVDILMQALQCSGNVNLVTMHWLDTQDYPFPDMSIERQCVDFEGLTAWRRRSTLDMDKWARVMARKPPGVKEEKAPEEFHTYFGGGGGGPGGDGAAAHGGHVHGP</sequence>
<dbReference type="STRING" id="1093900.A0A507B6Y2"/>
<dbReference type="GO" id="GO:0016020">
    <property type="term" value="C:membrane"/>
    <property type="evidence" value="ECO:0007669"/>
    <property type="project" value="UniProtKB-SubCell"/>
</dbReference>
<evidence type="ECO:0000256" key="1">
    <source>
        <dbReference type="ARBA" id="ARBA00004167"/>
    </source>
</evidence>
<gene>
    <name evidence="10" type="ORF">E0L32_005378</name>
</gene>
<dbReference type="InterPro" id="IPR021765">
    <property type="entry name" value="UstYa-like"/>
</dbReference>
<name>A0A507B6Y2_9PEZI</name>
<keyword evidence="3 9" id="KW-1133">Transmembrane helix</keyword>
<dbReference type="EMBL" id="SKBQ01000028">
    <property type="protein sequence ID" value="TPX14414.1"/>
    <property type="molecule type" value="Genomic_DNA"/>
</dbReference>
<dbReference type="AlphaFoldDB" id="A0A507B6Y2"/>
<evidence type="ECO:0000313" key="10">
    <source>
        <dbReference type="EMBL" id="TPX14414.1"/>
    </source>
</evidence>
<keyword evidence="4" id="KW-0843">Virulence</keyword>
<dbReference type="InParanoid" id="A0A507B6Y2"/>
<evidence type="ECO:0000256" key="9">
    <source>
        <dbReference type="SAM" id="Phobius"/>
    </source>
</evidence>
<accession>A0A507B6Y2</accession>
<keyword evidence="2 9" id="KW-0812">Transmembrane</keyword>
<comment type="caution">
    <text evidence="10">The sequence shown here is derived from an EMBL/GenBank/DDBJ whole genome shotgun (WGS) entry which is preliminary data.</text>
</comment>
<keyword evidence="11" id="KW-1185">Reference proteome</keyword>
<evidence type="ECO:0000313" key="11">
    <source>
        <dbReference type="Proteomes" id="UP000319257"/>
    </source>
</evidence>
<comment type="similarity">
    <text evidence="7">Belongs to the ustYa family.</text>
</comment>
<evidence type="ECO:0000256" key="2">
    <source>
        <dbReference type="ARBA" id="ARBA00022692"/>
    </source>
</evidence>